<dbReference type="InterPro" id="IPR051945">
    <property type="entry name" value="RRM_MRD1_RNA_proc_ribogen"/>
</dbReference>
<feature type="compositionally biased region" description="Acidic residues" evidence="6">
    <location>
        <begin position="498"/>
        <end position="509"/>
    </location>
</feature>
<feature type="non-terminal residue" evidence="8">
    <location>
        <position position="560"/>
    </location>
</feature>
<evidence type="ECO:0000256" key="6">
    <source>
        <dbReference type="SAM" id="MobiDB-lite"/>
    </source>
</evidence>
<keyword evidence="3 5" id="KW-0694">RNA-binding</keyword>
<dbReference type="AlphaFoldDB" id="A0A409X072"/>
<dbReference type="InterPro" id="IPR035979">
    <property type="entry name" value="RBD_domain_sf"/>
</dbReference>
<gene>
    <name evidence="8" type="ORF">CVT26_015169</name>
</gene>
<protein>
    <recommendedName>
        <fullName evidence="7">RRM domain-containing protein</fullName>
    </recommendedName>
</protein>
<dbReference type="EMBL" id="NHYE01004523">
    <property type="protein sequence ID" value="PPQ84136.1"/>
    <property type="molecule type" value="Genomic_DNA"/>
</dbReference>
<keyword evidence="2" id="KW-0677">Repeat</keyword>
<feature type="compositionally biased region" description="Basic and acidic residues" evidence="6">
    <location>
        <begin position="463"/>
        <end position="474"/>
    </location>
</feature>
<reference evidence="8 9" key="1">
    <citation type="journal article" date="2018" name="Evol. Lett.">
        <title>Horizontal gene cluster transfer increased hallucinogenic mushroom diversity.</title>
        <authorList>
            <person name="Reynolds H.T."/>
            <person name="Vijayakumar V."/>
            <person name="Gluck-Thaler E."/>
            <person name="Korotkin H.B."/>
            <person name="Matheny P.B."/>
            <person name="Slot J.C."/>
        </authorList>
    </citation>
    <scope>NUCLEOTIDE SEQUENCE [LARGE SCALE GENOMIC DNA]</scope>
    <source>
        <strain evidence="8 9">SRW20</strain>
    </source>
</reference>
<keyword evidence="4" id="KW-0539">Nucleus</keyword>
<feature type="compositionally biased region" description="Low complexity" evidence="6">
    <location>
        <begin position="481"/>
        <end position="497"/>
    </location>
</feature>
<feature type="region of interest" description="Disordered" evidence="6">
    <location>
        <begin position="311"/>
        <end position="346"/>
    </location>
</feature>
<feature type="compositionally biased region" description="Basic and acidic residues" evidence="6">
    <location>
        <begin position="128"/>
        <end position="144"/>
    </location>
</feature>
<sequence length="560" mass="60939">MPSKIGKRKEREGDHEVEGSSHAEDASEEPNSNAHAGASQMPHGSTLFVSNLPYTATSTDLQTLFSDLAPVRSAFVVTEHGTGVSKGVGYVSFALKEDAESVFEKVATEGIALVGRKLRVQWADKKFKDKEKAKEKTEKDTVKKEPKHRPIPPPKLPHDPLAVRTIVVSGLPSSIDSKVLWKKFRKCEGAEKVDWPVKKDDGTEDPSTAHVLFATPAQASDAVTKLHAHVYKGALLSVTLKKRLDVLSKPLPAPTSTPTQKSDKGKAAAAAAIAPSHASRLIVRNIPFSATEQDLRAVFLPYGPIYSVHIPLDKGDSKSKPKSDQLEEDDVKKEDEAESSTTAAAYAQRTQRNKGFAFVWMLSKKDAERAIEGCNGTVLRAGMAKELVEDKQKRKKMKRLEKKAAKAAGKKGKEIQGGEEGEEDEDEDMEKDEEEGGEEDEREKDDKKATERIIAVDWALSKNKWEEEKAKIQEGEDVEMGSASDSGSASGSDSEASGSDEDSDEEDEHEGLGVHSGSSDEDSDEESDSQPGSSDDEDDREGEEPVKPQLPPPDVGTTLF</sequence>
<evidence type="ECO:0000256" key="1">
    <source>
        <dbReference type="ARBA" id="ARBA00004123"/>
    </source>
</evidence>
<dbReference type="InParanoid" id="A0A409X072"/>
<dbReference type="OrthoDB" id="267048at2759"/>
<dbReference type="PANTHER" id="PTHR48039:SF5">
    <property type="entry name" value="RNA-BINDING PROTEIN 28"/>
    <property type="match status" value="1"/>
</dbReference>
<keyword evidence="9" id="KW-1185">Reference proteome</keyword>
<comment type="subcellular location">
    <subcellularLocation>
        <location evidence="1">Nucleus</location>
    </subcellularLocation>
</comment>
<feature type="domain" description="RRM" evidence="7">
    <location>
        <begin position="279"/>
        <end position="386"/>
    </location>
</feature>
<dbReference type="Pfam" id="PF00076">
    <property type="entry name" value="RRM_1"/>
    <property type="match status" value="3"/>
</dbReference>
<name>A0A409X072_9AGAR</name>
<dbReference type="STRING" id="231916.A0A409X072"/>
<dbReference type="SMART" id="SM00360">
    <property type="entry name" value="RRM"/>
    <property type="match status" value="3"/>
</dbReference>
<evidence type="ECO:0000259" key="7">
    <source>
        <dbReference type="PROSITE" id="PS50102"/>
    </source>
</evidence>
<dbReference type="GO" id="GO:0005634">
    <property type="term" value="C:nucleus"/>
    <property type="evidence" value="ECO:0007669"/>
    <property type="project" value="UniProtKB-SubCell"/>
</dbReference>
<evidence type="ECO:0000256" key="4">
    <source>
        <dbReference type="ARBA" id="ARBA00023242"/>
    </source>
</evidence>
<organism evidence="8 9">
    <name type="scientific">Gymnopilus dilepis</name>
    <dbReference type="NCBI Taxonomy" id="231916"/>
    <lineage>
        <taxon>Eukaryota</taxon>
        <taxon>Fungi</taxon>
        <taxon>Dikarya</taxon>
        <taxon>Basidiomycota</taxon>
        <taxon>Agaricomycotina</taxon>
        <taxon>Agaricomycetes</taxon>
        <taxon>Agaricomycetidae</taxon>
        <taxon>Agaricales</taxon>
        <taxon>Agaricineae</taxon>
        <taxon>Hymenogastraceae</taxon>
        <taxon>Gymnopilus</taxon>
    </lineage>
</organism>
<feature type="domain" description="RRM" evidence="7">
    <location>
        <begin position="45"/>
        <end position="125"/>
    </location>
</feature>
<dbReference type="Gene3D" id="3.30.70.330">
    <property type="match status" value="3"/>
</dbReference>
<feature type="compositionally biased region" description="Acidic residues" evidence="6">
    <location>
        <begin position="519"/>
        <end position="542"/>
    </location>
</feature>
<comment type="caution">
    <text evidence="8">The sequence shown here is derived from an EMBL/GenBank/DDBJ whole genome shotgun (WGS) entry which is preliminary data.</text>
</comment>
<dbReference type="PROSITE" id="PS50102">
    <property type="entry name" value="RRM"/>
    <property type="match status" value="2"/>
</dbReference>
<feature type="compositionally biased region" description="Basic and acidic residues" evidence="6">
    <location>
        <begin position="9"/>
        <end position="25"/>
    </location>
</feature>
<dbReference type="GO" id="GO:0003729">
    <property type="term" value="F:mRNA binding"/>
    <property type="evidence" value="ECO:0007669"/>
    <property type="project" value="TreeGrafter"/>
</dbReference>
<dbReference type="SUPFAM" id="SSF54928">
    <property type="entry name" value="RNA-binding domain, RBD"/>
    <property type="match status" value="2"/>
</dbReference>
<dbReference type="InterPro" id="IPR012677">
    <property type="entry name" value="Nucleotide-bd_a/b_plait_sf"/>
</dbReference>
<feature type="compositionally biased region" description="Acidic residues" evidence="6">
    <location>
        <begin position="417"/>
        <end position="443"/>
    </location>
</feature>
<evidence type="ECO:0000313" key="9">
    <source>
        <dbReference type="Proteomes" id="UP000284706"/>
    </source>
</evidence>
<dbReference type="CDD" id="cd00590">
    <property type="entry name" value="RRM_SF"/>
    <property type="match status" value="1"/>
</dbReference>
<feature type="compositionally biased region" description="Basic and acidic residues" evidence="6">
    <location>
        <begin position="311"/>
        <end position="335"/>
    </location>
</feature>
<feature type="region of interest" description="Disordered" evidence="6">
    <location>
        <begin position="128"/>
        <end position="158"/>
    </location>
</feature>
<feature type="region of interest" description="Disordered" evidence="6">
    <location>
        <begin position="390"/>
        <end position="560"/>
    </location>
</feature>
<dbReference type="InterPro" id="IPR000504">
    <property type="entry name" value="RRM_dom"/>
</dbReference>
<evidence type="ECO:0000256" key="2">
    <source>
        <dbReference type="ARBA" id="ARBA00022737"/>
    </source>
</evidence>
<evidence type="ECO:0000313" key="8">
    <source>
        <dbReference type="EMBL" id="PPQ84136.1"/>
    </source>
</evidence>
<accession>A0A409X072</accession>
<feature type="region of interest" description="Disordered" evidence="6">
    <location>
        <begin position="1"/>
        <end position="48"/>
    </location>
</feature>
<dbReference type="Proteomes" id="UP000284706">
    <property type="component" value="Unassembled WGS sequence"/>
</dbReference>
<proteinExistence type="predicted"/>
<evidence type="ECO:0000256" key="3">
    <source>
        <dbReference type="ARBA" id="ARBA00022884"/>
    </source>
</evidence>
<dbReference type="PANTHER" id="PTHR48039">
    <property type="entry name" value="RNA-BINDING MOTIF PROTEIN 14B"/>
    <property type="match status" value="1"/>
</dbReference>
<evidence type="ECO:0000256" key="5">
    <source>
        <dbReference type="PROSITE-ProRule" id="PRU00176"/>
    </source>
</evidence>